<dbReference type="Gene3D" id="1.20.1440.230">
    <property type="entry name" value="NADH-ubiquinone oxidoreductase 51kDa subunit, iron-sulphur binding domain"/>
    <property type="match status" value="1"/>
</dbReference>
<dbReference type="SUPFAM" id="SSF140490">
    <property type="entry name" value="Nqo1C-terminal domain-like"/>
    <property type="match status" value="1"/>
</dbReference>
<keyword evidence="5" id="KW-0411">Iron-sulfur</keyword>
<dbReference type="EMBL" id="CAADRM010000084">
    <property type="protein sequence ID" value="VFU13776.1"/>
    <property type="molecule type" value="Genomic_DNA"/>
</dbReference>
<keyword evidence="4" id="KW-0408">Iron</keyword>
<dbReference type="CDD" id="cd02980">
    <property type="entry name" value="TRX_Fd_family"/>
    <property type="match status" value="1"/>
</dbReference>
<dbReference type="InterPro" id="IPR023753">
    <property type="entry name" value="FAD/NAD-binding_dom"/>
</dbReference>
<dbReference type="Gene3D" id="3.50.50.60">
    <property type="entry name" value="FAD/NAD(P)-binding domain"/>
    <property type="match status" value="4"/>
</dbReference>
<dbReference type="SUPFAM" id="SSF142019">
    <property type="entry name" value="Nqo1 FMN-binding domain-like"/>
    <property type="match status" value="1"/>
</dbReference>
<dbReference type="Pfam" id="PF10589">
    <property type="entry name" value="NADH_4Fe-4S"/>
    <property type="match status" value="1"/>
</dbReference>
<dbReference type="FunFam" id="3.40.50.11540:FF:000001">
    <property type="entry name" value="NADH dehydrogenase [ubiquinone] flavoprotein 1, mitochondrial"/>
    <property type="match status" value="1"/>
</dbReference>
<dbReference type="SMART" id="SM00928">
    <property type="entry name" value="NADH_4Fe-4S"/>
    <property type="match status" value="1"/>
</dbReference>
<dbReference type="Pfam" id="PF14691">
    <property type="entry name" value="Fer4_20"/>
    <property type="match status" value="1"/>
</dbReference>
<dbReference type="Gene3D" id="3.10.20.600">
    <property type="match status" value="1"/>
</dbReference>
<dbReference type="InterPro" id="IPR037207">
    <property type="entry name" value="Nuop51_4Fe4S-bd_sf"/>
</dbReference>
<dbReference type="InterPro" id="IPR037225">
    <property type="entry name" value="Nuo51_FMN-bd_sf"/>
</dbReference>
<dbReference type="Pfam" id="PF07992">
    <property type="entry name" value="Pyr_redox_2"/>
    <property type="match status" value="1"/>
</dbReference>
<feature type="domain" description="NADH-ubiquinone oxidoreductase 51kDa subunit iron-sulphur binding" evidence="6">
    <location>
        <begin position="460"/>
        <end position="505"/>
    </location>
</feature>
<evidence type="ECO:0000313" key="7">
    <source>
        <dbReference type="EMBL" id="VFU13776.1"/>
    </source>
</evidence>
<dbReference type="AlphaFoldDB" id="A0A485LY76"/>
<dbReference type="GO" id="GO:0050583">
    <property type="term" value="F:hydrogen dehydrogenase (NADP+) activity"/>
    <property type="evidence" value="ECO:0007669"/>
    <property type="project" value="UniProtKB-EC"/>
</dbReference>
<keyword evidence="3" id="KW-0479">Metal-binding</keyword>
<dbReference type="InterPro" id="IPR011538">
    <property type="entry name" value="Nuo51_FMN-bd"/>
</dbReference>
<dbReference type="Gene3D" id="3.40.30.10">
    <property type="entry name" value="Glutaredoxin"/>
    <property type="match status" value="1"/>
</dbReference>
<dbReference type="PANTHER" id="PTHR43578">
    <property type="entry name" value="NADH-QUINONE OXIDOREDUCTASE SUBUNIT F"/>
    <property type="match status" value="1"/>
</dbReference>
<evidence type="ECO:0000259" key="6">
    <source>
        <dbReference type="SMART" id="SM00928"/>
    </source>
</evidence>
<dbReference type="InterPro" id="IPR036188">
    <property type="entry name" value="FAD/NAD-bd_sf"/>
</dbReference>
<dbReference type="SUPFAM" id="SSF51971">
    <property type="entry name" value="Nucleotide-binding domain"/>
    <property type="match status" value="1"/>
</dbReference>
<reference evidence="7" key="1">
    <citation type="submission" date="2019-03" db="EMBL/GenBank/DDBJ databases">
        <authorList>
            <person name="Hao L."/>
        </authorList>
    </citation>
    <scope>NUCLEOTIDE SEQUENCE</scope>
</reference>
<proteinExistence type="inferred from homology"/>
<evidence type="ECO:0000256" key="3">
    <source>
        <dbReference type="ARBA" id="ARBA00022723"/>
    </source>
</evidence>
<dbReference type="SUPFAM" id="SSF46548">
    <property type="entry name" value="alpha-helical ferredoxin"/>
    <property type="match status" value="2"/>
</dbReference>
<dbReference type="FunFam" id="1.20.1440.230:FF:000001">
    <property type="entry name" value="Mitochondrial NADH dehydrogenase flavoprotein 1"/>
    <property type="match status" value="1"/>
</dbReference>
<organism evidence="7">
    <name type="scientific">anaerobic digester metagenome</name>
    <dbReference type="NCBI Taxonomy" id="1263854"/>
    <lineage>
        <taxon>unclassified sequences</taxon>
        <taxon>metagenomes</taxon>
        <taxon>ecological metagenomes</taxon>
    </lineage>
</organism>
<dbReference type="InterPro" id="IPR028261">
    <property type="entry name" value="DPD_II"/>
</dbReference>
<name>A0A485LY76_9ZZZZ</name>
<dbReference type="SUPFAM" id="SSF52833">
    <property type="entry name" value="Thioredoxin-like"/>
    <property type="match status" value="1"/>
</dbReference>
<sequence length="1077" mass="117221">MEKFNSINGLHEFRSRLLKQFDPNIPTLVISAGTCGQASGANAVIRAAKRELLRKGPACGVRLRITGCHGFCAMEPSVLLEPRRTFYPKVRPDDIADIIDAAGRGEAVEHLLYVHPETGTRIEKQDDMPFFQGQVRTIISRNEKIDPIRINDYILNDGYLALARAFEEQNPGRVVEEVTASGLRGRGGAGFPTGRKWGLFASQRNASGKYLICNADEGDPGAYMDRSVLEGNPHSIIEGMTIGAFATGATEGIIYIRTEYPLAIKHLKIALEQAREMGLLGKNILGTGFSFDISIVKGAGAFVCGEETALIRSIEGHMGEPRQRPPFPIVKGLYGRPTMINNVETWANIPIIVAQGSRQYAETGAEGNTGTKIFSLVGKIRNTGLVEVPMGMTLNQVVRDIGGGVQGKRKIKAVQTGGPAGGCIPASRFDLPITYESLKAAGSIMGSGGMIVMDDSTCMIDVARYFMAFLKDESCGKCFTCRKGTQRLHELLEDIINGRGTPEHLDLLEELGETVRDTTMCALGQSAANPVLSTLRYFREEYERHIEDKRCDAFVCKQLTGAPCQAACPVDTEPWRYIALIEKGDYEEAYRVIRSANPFPAVSARVCDRKCESRCSLGAGGGEGVAIRALKRFVTDRVDPSVYRPEAAQGKGRKVAVIGAGPAGITAAHQLSLLGYRVTIFEAENIPGGMLTCSLPAYRLPRDIVEKEIETLMNKNISIEYGRALGRDMTIPDLMSDGFDAVFLAMGAHESWRLGLENEEVEGIFPSIEFLKEFNMRGNELARGHVGIVGGGNSAVDAARVALRQKEVTGVTLFYRRTRDEMPAYEEEIEAALEEGVRIETLISPVKIHVRQEEIEAAIREGVELETLVSPIKIHAREGRLTGIECVRNRLGEVDATGRRTPVPIPGSEFRVDLDTLIVAIGERPSSRALASMGLELDKGGRVKADRKTLETSIKGVFAGGDLVTGPNTVIDAVASGKKAALVIDRYLSGQPLVEPAKPKLPEVYIEPAVHEESGETPPRAVPVSLPPSERVKNFREVESALTEGQARTESRRCLRCDLAFTMEKPAGAAMGGVRHD</sequence>
<evidence type="ECO:0000256" key="5">
    <source>
        <dbReference type="ARBA" id="ARBA00023014"/>
    </source>
</evidence>
<dbReference type="InterPro" id="IPR036249">
    <property type="entry name" value="Thioredoxin-like_sf"/>
</dbReference>
<keyword evidence="2" id="KW-0004">4Fe-4S</keyword>
<evidence type="ECO:0000256" key="1">
    <source>
        <dbReference type="ARBA" id="ARBA00007523"/>
    </source>
</evidence>
<dbReference type="InterPro" id="IPR019575">
    <property type="entry name" value="Nuop51_4Fe4S-bd"/>
</dbReference>
<evidence type="ECO:0000256" key="4">
    <source>
        <dbReference type="ARBA" id="ARBA00023004"/>
    </source>
</evidence>
<dbReference type="PRINTS" id="PR00419">
    <property type="entry name" value="ADXRDTASE"/>
</dbReference>
<dbReference type="EC" id="1.12.1.3" evidence="7"/>
<dbReference type="GO" id="GO:0046872">
    <property type="term" value="F:metal ion binding"/>
    <property type="evidence" value="ECO:0007669"/>
    <property type="project" value="UniProtKB-KW"/>
</dbReference>
<comment type="similarity">
    <text evidence="1">Belongs to the complex I 51 kDa subunit family.</text>
</comment>
<keyword evidence="7" id="KW-0560">Oxidoreductase</keyword>
<accession>A0A485LY76</accession>
<gene>
    <name evidence="7" type="primary">hndC</name>
    <name evidence="7" type="ORF">SCFA_220025</name>
</gene>
<dbReference type="Gene3D" id="6.10.250.1450">
    <property type="match status" value="1"/>
</dbReference>
<dbReference type="SUPFAM" id="SSF142984">
    <property type="entry name" value="Nqo1 middle domain-like"/>
    <property type="match status" value="1"/>
</dbReference>
<evidence type="ECO:0000256" key="2">
    <source>
        <dbReference type="ARBA" id="ARBA00022485"/>
    </source>
</evidence>
<dbReference type="GO" id="GO:0051539">
    <property type="term" value="F:4 iron, 4 sulfur cluster binding"/>
    <property type="evidence" value="ECO:0007669"/>
    <property type="project" value="UniProtKB-KW"/>
</dbReference>
<protein>
    <submittedName>
        <fullName evidence="7">Hydrogen dehydrogenase (NADP+), gamma HndC-like subunit (NADP+-reducing)</fullName>
        <ecNumber evidence="7">1.12.1.3</ecNumber>
    </submittedName>
</protein>
<dbReference type="PANTHER" id="PTHR43578:SF3">
    <property type="entry name" value="NADH-QUINONE OXIDOREDUCTASE SUBUNIT F"/>
    <property type="match status" value="1"/>
</dbReference>
<dbReference type="SUPFAM" id="SSF51905">
    <property type="entry name" value="FAD/NAD(P)-binding domain"/>
    <property type="match status" value="1"/>
</dbReference>
<dbReference type="Pfam" id="PF01512">
    <property type="entry name" value="Complex1_51K"/>
    <property type="match status" value="1"/>
</dbReference>
<dbReference type="Gene3D" id="3.40.50.11540">
    <property type="entry name" value="NADH-ubiquinone oxidoreductase 51kDa subunit"/>
    <property type="match status" value="1"/>
</dbReference>